<sequence>MANTLKSVPQKENSSSSKPSENVSPAATEEPIPEPHLKSFVPSGCPTGADFKIENTHLVPGLPKNVGIRPPSADDDIYADPLVPKQDKEKKRRQASSSSSPEKKRPRKRLARKPKKAKEEEEDSELVTSVRSGSELPQVMEAVEEAVDEASVLHQEAFLRYREEFKHHKAETRDLAEKKDAYKLFSEKLQADLEAARKEHACFVEQVIRIFELSDDDSDTLANDSNTQVQQRLEQIGKLQVEVDMVKAEAKKWKKNMDLLALEKETTRAQLASAEVQLRAIKEKYSICEAKARKLAYPEEDSERSEESGGSNGGEDLVGDDVAPDEY</sequence>
<name>A0A1S3XI01_TOBAC</name>
<evidence type="ECO:0000313" key="3">
    <source>
        <dbReference type="RefSeq" id="XP_016439551.1"/>
    </source>
</evidence>
<organism evidence="3">
    <name type="scientific">Nicotiana tabacum</name>
    <name type="common">Common tobacco</name>
    <dbReference type="NCBI Taxonomy" id="4097"/>
    <lineage>
        <taxon>Eukaryota</taxon>
        <taxon>Viridiplantae</taxon>
        <taxon>Streptophyta</taxon>
        <taxon>Embryophyta</taxon>
        <taxon>Tracheophyta</taxon>
        <taxon>Spermatophyta</taxon>
        <taxon>Magnoliopsida</taxon>
        <taxon>eudicotyledons</taxon>
        <taxon>Gunneridae</taxon>
        <taxon>Pentapetalae</taxon>
        <taxon>asterids</taxon>
        <taxon>lamiids</taxon>
        <taxon>Solanales</taxon>
        <taxon>Solanaceae</taxon>
        <taxon>Nicotianoideae</taxon>
        <taxon>Nicotianeae</taxon>
        <taxon>Nicotiana</taxon>
    </lineage>
</organism>
<dbReference type="AlphaFoldDB" id="A0A1S3XI01"/>
<dbReference type="OrthoDB" id="10255522at2759"/>
<keyword evidence="1" id="KW-0175">Coiled coil</keyword>
<feature type="region of interest" description="Disordered" evidence="2">
    <location>
        <begin position="1"/>
        <end position="133"/>
    </location>
</feature>
<protein>
    <submittedName>
        <fullName evidence="3">Uncharacterized protein</fullName>
    </submittedName>
</protein>
<feature type="region of interest" description="Disordered" evidence="2">
    <location>
        <begin position="295"/>
        <end position="327"/>
    </location>
</feature>
<evidence type="ECO:0000256" key="1">
    <source>
        <dbReference type="SAM" id="Coils"/>
    </source>
</evidence>
<feature type="compositionally biased region" description="Low complexity" evidence="2">
    <location>
        <begin position="11"/>
        <end position="25"/>
    </location>
</feature>
<feature type="coiled-coil region" evidence="1">
    <location>
        <begin position="236"/>
        <end position="291"/>
    </location>
</feature>
<dbReference type="RefSeq" id="XP_016439551.1">
    <property type="nucleotide sequence ID" value="XM_016584065.1"/>
</dbReference>
<accession>A0A1S3XI01</accession>
<gene>
    <name evidence="3" type="primary">LOC107765425</name>
</gene>
<dbReference type="KEGG" id="nta:107765425"/>
<dbReference type="PaxDb" id="4097-A0A1S3XI01"/>
<evidence type="ECO:0000256" key="2">
    <source>
        <dbReference type="SAM" id="MobiDB-lite"/>
    </source>
</evidence>
<reference evidence="3" key="1">
    <citation type="submission" date="2025-08" db="UniProtKB">
        <authorList>
            <consortium name="RefSeq"/>
        </authorList>
    </citation>
    <scope>IDENTIFICATION</scope>
</reference>
<feature type="compositionally biased region" description="Basic residues" evidence="2">
    <location>
        <begin position="104"/>
        <end position="116"/>
    </location>
</feature>
<proteinExistence type="predicted"/>
<feature type="compositionally biased region" description="Acidic residues" evidence="2">
    <location>
        <begin position="317"/>
        <end position="327"/>
    </location>
</feature>